<reference evidence="1 2" key="1">
    <citation type="submission" date="2020-02" db="EMBL/GenBank/DDBJ databases">
        <title>Genome analysis of Thermosulfuriphilus ammonigenes ST65T, an anaerobic thermophilic chemolithoautotrophic bacterium isolated from a deep-sea hydrothermal vent.</title>
        <authorList>
            <person name="Slobodkina G."/>
            <person name="Allioux M."/>
            <person name="Merkel A."/>
            <person name="Alain K."/>
            <person name="Jebbar M."/>
            <person name="Slobodkin A."/>
        </authorList>
    </citation>
    <scope>NUCLEOTIDE SEQUENCE [LARGE SCALE GENOMIC DNA]</scope>
    <source>
        <strain evidence="1 2">ST65</strain>
    </source>
</reference>
<dbReference type="Pfam" id="PF00702">
    <property type="entry name" value="Hydrolase"/>
    <property type="match status" value="1"/>
</dbReference>
<keyword evidence="2" id="KW-1185">Reference proteome</keyword>
<name>A0A6G7PV74_9BACT</name>
<dbReference type="AlphaFoldDB" id="A0A6G7PV74"/>
<dbReference type="SUPFAM" id="SSF56784">
    <property type="entry name" value="HAD-like"/>
    <property type="match status" value="1"/>
</dbReference>
<evidence type="ECO:0000313" key="1">
    <source>
        <dbReference type="EMBL" id="QIJ71421.1"/>
    </source>
</evidence>
<dbReference type="InterPro" id="IPR023214">
    <property type="entry name" value="HAD_sf"/>
</dbReference>
<dbReference type="KEGG" id="tav:G4V39_03640"/>
<dbReference type="GO" id="GO:0016787">
    <property type="term" value="F:hydrolase activity"/>
    <property type="evidence" value="ECO:0007669"/>
    <property type="project" value="UniProtKB-KW"/>
</dbReference>
<evidence type="ECO:0000313" key="2">
    <source>
        <dbReference type="Proteomes" id="UP000502179"/>
    </source>
</evidence>
<dbReference type="InterPro" id="IPR036412">
    <property type="entry name" value="HAD-like_sf"/>
</dbReference>
<accession>A0A6G7PV74</accession>
<gene>
    <name evidence="1" type="ORF">G4V39_03640</name>
</gene>
<dbReference type="EMBL" id="CP048877">
    <property type="protein sequence ID" value="QIJ71421.1"/>
    <property type="molecule type" value="Genomic_DNA"/>
</dbReference>
<dbReference type="Gene3D" id="3.40.50.1000">
    <property type="entry name" value="HAD superfamily/HAD-like"/>
    <property type="match status" value="1"/>
</dbReference>
<keyword evidence="1" id="KW-0378">Hydrolase</keyword>
<proteinExistence type="predicted"/>
<sequence>MTKGLELDLPCGVRFEIENLVLDMNGTLSLDGEFLPGVAERLRRLSDILNVFILTADTNQTATKIQEDLGVVIRVLGPGRGDVQKLHFIEELGREKTAAIGNGYNDVLMLREAALGICIIGHEGACKEALMASDAVFRDINDALDLFLNPNRLVATFRR</sequence>
<protein>
    <submittedName>
        <fullName evidence="1">HAD family hydrolase</fullName>
    </submittedName>
</protein>
<dbReference type="Proteomes" id="UP000502179">
    <property type="component" value="Chromosome"/>
</dbReference>
<organism evidence="1 2">
    <name type="scientific">Thermosulfuriphilus ammonigenes</name>
    <dbReference type="NCBI Taxonomy" id="1936021"/>
    <lineage>
        <taxon>Bacteria</taxon>
        <taxon>Pseudomonadati</taxon>
        <taxon>Thermodesulfobacteriota</taxon>
        <taxon>Thermodesulfobacteria</taxon>
        <taxon>Thermodesulfobacteriales</taxon>
        <taxon>Thermodesulfobacteriaceae</taxon>
        <taxon>Thermosulfuriphilus</taxon>
    </lineage>
</organism>
<dbReference type="RefSeq" id="WP_166031642.1">
    <property type="nucleotide sequence ID" value="NZ_CP048877.1"/>
</dbReference>